<proteinExistence type="predicted"/>
<gene>
    <name evidence="1" type="ORF">KYK27_09075</name>
</gene>
<keyword evidence="2" id="KW-1185">Reference proteome</keyword>
<reference evidence="1 2" key="1">
    <citation type="submission" date="2021-07" db="EMBL/GenBank/DDBJ databases">
        <authorList>
            <person name="Kim M.K."/>
        </authorList>
    </citation>
    <scope>NUCLEOTIDE SEQUENCE [LARGE SCALE GENOMIC DNA]</scope>
    <source>
        <strain evidence="1 2">HLY7-15</strain>
    </source>
</reference>
<evidence type="ECO:0000313" key="2">
    <source>
        <dbReference type="Proteomes" id="UP000774935"/>
    </source>
</evidence>
<dbReference type="RefSeq" id="WP_199109705.1">
    <property type="nucleotide sequence ID" value="NZ_JAHWXQ010000002.1"/>
</dbReference>
<comment type="caution">
    <text evidence="1">The sequence shown here is derived from an EMBL/GenBank/DDBJ whole genome shotgun (WGS) entry which is preliminary data.</text>
</comment>
<protein>
    <recommendedName>
        <fullName evidence="3">STAS/SEC14 domain-containing protein</fullName>
    </recommendedName>
</protein>
<evidence type="ECO:0000313" key="1">
    <source>
        <dbReference type="EMBL" id="MBW3365195.1"/>
    </source>
</evidence>
<dbReference type="Proteomes" id="UP000774935">
    <property type="component" value="Unassembled WGS sequence"/>
</dbReference>
<name>A0ABS6XDD4_9BACT</name>
<sequence length="139" mass="16458">MQLEEYYIGKVVPEYSLLYSKICQPISHDEFKIAMLRSLKLLNEHHLERWLLDFTSGNITLEDQRWAVETFGLLIRDSLVKYIAMVRREDMFLEMAAENMRDKIYDTYGHIKELEHFDSIPDALHWLSPDLALEKVIPA</sequence>
<dbReference type="EMBL" id="JAHWXQ010000002">
    <property type="protein sequence ID" value="MBW3365195.1"/>
    <property type="molecule type" value="Genomic_DNA"/>
</dbReference>
<accession>A0ABS6XDD4</accession>
<organism evidence="1 2">
    <name type="scientific">Pontibacter populi</name>
    <dbReference type="NCBI Taxonomy" id="890055"/>
    <lineage>
        <taxon>Bacteria</taxon>
        <taxon>Pseudomonadati</taxon>
        <taxon>Bacteroidota</taxon>
        <taxon>Cytophagia</taxon>
        <taxon>Cytophagales</taxon>
        <taxon>Hymenobacteraceae</taxon>
        <taxon>Pontibacter</taxon>
    </lineage>
</organism>
<evidence type="ECO:0008006" key="3">
    <source>
        <dbReference type="Google" id="ProtNLM"/>
    </source>
</evidence>